<proteinExistence type="inferred from homology"/>
<keyword evidence="14" id="KW-1185">Reference proteome</keyword>
<evidence type="ECO:0000256" key="6">
    <source>
        <dbReference type="ARBA" id="ARBA00022695"/>
    </source>
</evidence>
<evidence type="ECO:0000256" key="3">
    <source>
        <dbReference type="ARBA" id="ARBA00009014"/>
    </source>
</evidence>
<evidence type="ECO:0000256" key="7">
    <source>
        <dbReference type="ARBA" id="ARBA00022741"/>
    </source>
</evidence>
<name>A0A410P4X6_VELA1</name>
<evidence type="ECO:0000256" key="9">
    <source>
        <dbReference type="ARBA" id="ARBA00023027"/>
    </source>
</evidence>
<comment type="pathway">
    <text evidence="2 11">Cofactor biosynthesis; NAD(+) biosynthesis; deamido-NAD(+) from nicotinate D-ribonucleotide: step 1/1.</text>
</comment>
<evidence type="ECO:0000256" key="1">
    <source>
        <dbReference type="ARBA" id="ARBA00002324"/>
    </source>
</evidence>
<dbReference type="NCBIfam" id="NF000840">
    <property type="entry name" value="PRK00071.1-3"/>
    <property type="match status" value="1"/>
</dbReference>
<keyword evidence="7 11" id="KW-0547">Nucleotide-binding</keyword>
<dbReference type="EC" id="2.7.7.18" evidence="11"/>
<evidence type="ECO:0000256" key="5">
    <source>
        <dbReference type="ARBA" id="ARBA00022679"/>
    </source>
</evidence>
<keyword evidence="5 11" id="KW-0808">Transferase</keyword>
<dbReference type="KEGG" id="vai:BU251_05540"/>
<dbReference type="NCBIfam" id="NF000841">
    <property type="entry name" value="PRK00071.1-4"/>
    <property type="match status" value="1"/>
</dbReference>
<dbReference type="UniPathway" id="UPA00253">
    <property type="reaction ID" value="UER00332"/>
</dbReference>
<dbReference type="EMBL" id="CP019384">
    <property type="protein sequence ID" value="QAT17226.1"/>
    <property type="molecule type" value="Genomic_DNA"/>
</dbReference>
<dbReference type="CDD" id="cd02165">
    <property type="entry name" value="NMNAT"/>
    <property type="match status" value="1"/>
</dbReference>
<protein>
    <recommendedName>
        <fullName evidence="11">Probable nicotinate-nucleotide adenylyltransferase</fullName>
        <ecNumber evidence="11">2.7.7.18</ecNumber>
    </recommendedName>
    <alternativeName>
        <fullName evidence="11">Deamido-NAD(+) diphosphorylase</fullName>
    </alternativeName>
    <alternativeName>
        <fullName evidence="11">Deamido-NAD(+) pyrophosphorylase</fullName>
    </alternativeName>
    <alternativeName>
        <fullName evidence="11">Nicotinate mononucleotide adenylyltransferase</fullName>
        <shortName evidence="11">NaMN adenylyltransferase</shortName>
    </alternativeName>
</protein>
<dbReference type="InterPro" id="IPR014729">
    <property type="entry name" value="Rossmann-like_a/b/a_fold"/>
</dbReference>
<dbReference type="Pfam" id="PF01467">
    <property type="entry name" value="CTP_transf_like"/>
    <property type="match status" value="1"/>
</dbReference>
<evidence type="ECO:0000256" key="10">
    <source>
        <dbReference type="ARBA" id="ARBA00048721"/>
    </source>
</evidence>
<comment type="function">
    <text evidence="1 11">Catalyzes the reversible adenylation of nicotinate mononucleotide (NaMN) to nicotinic acid adenine dinucleotide (NaAD).</text>
</comment>
<dbReference type="GO" id="GO:0009435">
    <property type="term" value="P:NAD+ biosynthetic process"/>
    <property type="evidence" value="ECO:0007669"/>
    <property type="project" value="UniProtKB-UniRule"/>
</dbReference>
<gene>
    <name evidence="11" type="primary">nadD</name>
    <name evidence="13" type="ORF">BU251_05540</name>
</gene>
<keyword evidence="6 11" id="KW-0548">Nucleotidyltransferase</keyword>
<evidence type="ECO:0000313" key="13">
    <source>
        <dbReference type="EMBL" id="QAT17226.1"/>
    </source>
</evidence>
<keyword evidence="9 11" id="KW-0520">NAD</keyword>
<evidence type="ECO:0000256" key="2">
    <source>
        <dbReference type="ARBA" id="ARBA00005019"/>
    </source>
</evidence>
<dbReference type="InterPro" id="IPR005248">
    <property type="entry name" value="NadD/NMNAT"/>
</dbReference>
<evidence type="ECO:0000256" key="8">
    <source>
        <dbReference type="ARBA" id="ARBA00022840"/>
    </source>
</evidence>
<organism evidence="13 14">
    <name type="scientific">Velamenicoccus archaeovorus</name>
    <dbReference type="NCBI Taxonomy" id="1930593"/>
    <lineage>
        <taxon>Bacteria</taxon>
        <taxon>Pseudomonadati</taxon>
        <taxon>Candidatus Omnitrophota</taxon>
        <taxon>Candidatus Velamenicoccus</taxon>
    </lineage>
</organism>
<evidence type="ECO:0000259" key="12">
    <source>
        <dbReference type="Pfam" id="PF01467"/>
    </source>
</evidence>
<keyword evidence="4 11" id="KW-0662">Pyridine nucleotide biosynthesis</keyword>
<comment type="catalytic activity">
    <reaction evidence="10 11">
        <text>nicotinate beta-D-ribonucleotide + ATP + H(+) = deamido-NAD(+) + diphosphate</text>
        <dbReference type="Rhea" id="RHEA:22860"/>
        <dbReference type="ChEBI" id="CHEBI:15378"/>
        <dbReference type="ChEBI" id="CHEBI:30616"/>
        <dbReference type="ChEBI" id="CHEBI:33019"/>
        <dbReference type="ChEBI" id="CHEBI:57502"/>
        <dbReference type="ChEBI" id="CHEBI:58437"/>
        <dbReference type="EC" id="2.7.7.18"/>
    </reaction>
</comment>
<evidence type="ECO:0000256" key="11">
    <source>
        <dbReference type="HAMAP-Rule" id="MF_00244"/>
    </source>
</evidence>
<dbReference type="NCBIfam" id="TIGR00482">
    <property type="entry name" value="nicotinate (nicotinamide) nucleotide adenylyltransferase"/>
    <property type="match status" value="1"/>
</dbReference>
<dbReference type="Proteomes" id="UP000287243">
    <property type="component" value="Chromosome"/>
</dbReference>
<dbReference type="AlphaFoldDB" id="A0A410P4X6"/>
<dbReference type="GO" id="GO:0004515">
    <property type="term" value="F:nicotinate-nucleotide adenylyltransferase activity"/>
    <property type="evidence" value="ECO:0007669"/>
    <property type="project" value="UniProtKB-UniRule"/>
</dbReference>
<dbReference type="PANTHER" id="PTHR39321">
    <property type="entry name" value="NICOTINATE-NUCLEOTIDE ADENYLYLTRANSFERASE-RELATED"/>
    <property type="match status" value="1"/>
</dbReference>
<sequence length="198" mass="22694">MWILTFVIKMMKIGILGGTFNPVHFGHLILAEQVRGQLGLDKVIFVPTFMPPHKSNSDVIPARYRFEMLGLAIGNNKAFSVSDIEIRRRGKSYTVDTLRQIKERYPHAKLFFICGSDLVSEIPSWKNVDEIYALAAFVLARRPGYGRRLSGRPFIKINVAQVDISSSLIRKLRREGRSIRYLTPNSVVKYIERHGLYQ</sequence>
<keyword evidence="8 11" id="KW-0067">ATP-binding</keyword>
<evidence type="ECO:0000313" key="14">
    <source>
        <dbReference type="Proteomes" id="UP000287243"/>
    </source>
</evidence>
<feature type="domain" description="Cytidyltransferase-like" evidence="12">
    <location>
        <begin position="15"/>
        <end position="171"/>
    </location>
</feature>
<reference evidence="13 14" key="1">
    <citation type="submission" date="2017-01" db="EMBL/GenBank/DDBJ databases">
        <title>First insights into the biology of 'candidatus Vampirococcus archaeovorus'.</title>
        <authorList>
            <person name="Kizina J."/>
            <person name="Jordan S."/>
            <person name="Stueber K."/>
            <person name="Reinhardt R."/>
            <person name="Harder J."/>
        </authorList>
    </citation>
    <scope>NUCLEOTIDE SEQUENCE [LARGE SCALE GENOMIC DNA]</scope>
    <source>
        <strain evidence="13 14">LiM</strain>
    </source>
</reference>
<comment type="similarity">
    <text evidence="3 11">Belongs to the NadD family.</text>
</comment>
<accession>A0A410P4X6</accession>
<evidence type="ECO:0000256" key="4">
    <source>
        <dbReference type="ARBA" id="ARBA00022642"/>
    </source>
</evidence>
<dbReference type="HAMAP" id="MF_00244">
    <property type="entry name" value="NaMN_adenylyltr"/>
    <property type="match status" value="1"/>
</dbReference>
<dbReference type="Gene3D" id="3.40.50.620">
    <property type="entry name" value="HUPs"/>
    <property type="match status" value="1"/>
</dbReference>
<dbReference type="SUPFAM" id="SSF52374">
    <property type="entry name" value="Nucleotidylyl transferase"/>
    <property type="match status" value="1"/>
</dbReference>
<dbReference type="InterPro" id="IPR004821">
    <property type="entry name" value="Cyt_trans-like"/>
</dbReference>
<dbReference type="GO" id="GO:0005524">
    <property type="term" value="F:ATP binding"/>
    <property type="evidence" value="ECO:0007669"/>
    <property type="project" value="UniProtKB-KW"/>
</dbReference>
<dbReference type="NCBIfam" id="TIGR00125">
    <property type="entry name" value="cyt_tran_rel"/>
    <property type="match status" value="1"/>
</dbReference>
<dbReference type="PANTHER" id="PTHR39321:SF3">
    <property type="entry name" value="PHOSPHOPANTETHEINE ADENYLYLTRANSFERASE"/>
    <property type="match status" value="1"/>
</dbReference>